<dbReference type="EMBL" id="CAUWAG010000006">
    <property type="protein sequence ID" value="CAJ2503420.1"/>
    <property type="molecule type" value="Genomic_DNA"/>
</dbReference>
<dbReference type="GO" id="GO:0016491">
    <property type="term" value="F:oxidoreductase activity"/>
    <property type="evidence" value="ECO:0007669"/>
    <property type="project" value="UniProtKB-KW"/>
</dbReference>
<reference evidence="5" key="1">
    <citation type="submission" date="2023-10" db="EMBL/GenBank/DDBJ databases">
        <authorList>
            <person name="Hackl T."/>
        </authorList>
    </citation>
    <scope>NUCLEOTIDE SEQUENCE</scope>
</reference>
<evidence type="ECO:0000256" key="1">
    <source>
        <dbReference type="ARBA" id="ARBA00007992"/>
    </source>
</evidence>
<gene>
    <name evidence="5" type="ORF">KHLLAP_LOCUS3888</name>
</gene>
<evidence type="ECO:0000256" key="2">
    <source>
        <dbReference type="ARBA" id="ARBA00022630"/>
    </source>
</evidence>
<proteinExistence type="inferred from homology"/>
<dbReference type="PANTHER" id="PTHR46720:SF3">
    <property type="entry name" value="FAD-BINDING DOMAIN-CONTAINING PROTEIN-RELATED"/>
    <property type="match status" value="1"/>
</dbReference>
<sequence>MGYPVSRLGSPSITIIASRSLPSSPTILSAKSITKPSSISISLSYISTSSAMSGSPSTIRVAILGGGLAGAALLRGLLRYHHIAVDIYESRPTFQEEALGLSLTDDAQDILHALDPALDQCLDRAGAVHSLLDIRIATGPNVGQRVLVAGLEGHVKKTLGRQALLDELLKGMPPQIMHLNARIASITELTAGEGLLVTFADGSQKKYDVVIGASGFNGLARKHVLGADNPAVKLHHTGVWGLPITVPLDKAQEAMGTEFLDPGNPTQTAWIADGILMQHNLLNHGRDVQISIYVRYYDCGEDAPWARLFSPDEFSGIFADIHSPVCQGMVKLIQSIYTVQIAGICQMQHQPTPQSYVTKNACLIGDSAYAMMVHQGAGAIIALEEALVLSTLLGRASSREAIPAALQAFDRTCRPRAEHAAQYSAHLGLVFTGRHPSVGPDAGLIAQELQRRWVFLAQTDVEAQRAAAVGLMDQLLAGGRCY</sequence>
<evidence type="ECO:0000313" key="6">
    <source>
        <dbReference type="Proteomes" id="UP001295740"/>
    </source>
</evidence>
<name>A0AAI8YG67_9PEZI</name>
<evidence type="ECO:0000256" key="4">
    <source>
        <dbReference type="ARBA" id="ARBA00023002"/>
    </source>
</evidence>
<keyword evidence="6" id="KW-1185">Reference proteome</keyword>
<dbReference type="AlphaFoldDB" id="A0AAI8YG67"/>
<protein>
    <submittedName>
        <fullName evidence="5">Uu.00g108140.m01.CDS01</fullName>
    </submittedName>
</protein>
<comment type="caution">
    <text evidence="5">The sequence shown here is derived from an EMBL/GenBank/DDBJ whole genome shotgun (WGS) entry which is preliminary data.</text>
</comment>
<dbReference type="GO" id="GO:0044550">
    <property type="term" value="P:secondary metabolite biosynthetic process"/>
    <property type="evidence" value="ECO:0007669"/>
    <property type="project" value="TreeGrafter"/>
</dbReference>
<accession>A0AAI8YG67</accession>
<keyword evidence="2" id="KW-0285">Flavoprotein</keyword>
<evidence type="ECO:0000313" key="5">
    <source>
        <dbReference type="EMBL" id="CAJ2503420.1"/>
    </source>
</evidence>
<dbReference type="InterPro" id="IPR036188">
    <property type="entry name" value="FAD/NAD-bd_sf"/>
</dbReference>
<keyword evidence="4" id="KW-0560">Oxidoreductase</keyword>
<dbReference type="PANTHER" id="PTHR46720">
    <property type="entry name" value="HYDROXYLASE, PUTATIVE (AFU_ORTHOLOGUE AFUA_3G01460)-RELATED"/>
    <property type="match status" value="1"/>
</dbReference>
<dbReference type="Proteomes" id="UP001295740">
    <property type="component" value="Unassembled WGS sequence"/>
</dbReference>
<organism evidence="5 6">
    <name type="scientific">Anthostomella pinea</name>
    <dbReference type="NCBI Taxonomy" id="933095"/>
    <lineage>
        <taxon>Eukaryota</taxon>
        <taxon>Fungi</taxon>
        <taxon>Dikarya</taxon>
        <taxon>Ascomycota</taxon>
        <taxon>Pezizomycotina</taxon>
        <taxon>Sordariomycetes</taxon>
        <taxon>Xylariomycetidae</taxon>
        <taxon>Xylariales</taxon>
        <taxon>Xylariaceae</taxon>
        <taxon>Anthostomella</taxon>
    </lineage>
</organism>
<comment type="similarity">
    <text evidence="1">Belongs to the paxM FAD-dependent monooxygenase family.</text>
</comment>
<evidence type="ECO:0000256" key="3">
    <source>
        <dbReference type="ARBA" id="ARBA00022827"/>
    </source>
</evidence>
<dbReference type="SUPFAM" id="SSF51905">
    <property type="entry name" value="FAD/NAD(P)-binding domain"/>
    <property type="match status" value="1"/>
</dbReference>
<dbReference type="Gene3D" id="3.50.50.60">
    <property type="entry name" value="FAD/NAD(P)-binding domain"/>
    <property type="match status" value="1"/>
</dbReference>
<keyword evidence="3" id="KW-0274">FAD</keyword>
<dbReference type="InterPro" id="IPR051104">
    <property type="entry name" value="FAD_monoxygenase"/>
</dbReference>